<gene>
    <name evidence="3" type="primary">trxA_2</name>
    <name evidence="2" type="ORF">IV50_GL000126</name>
    <name evidence="3" type="ORF">NCTC13645_01163</name>
</gene>
<keyword evidence="2" id="KW-0413">Isomerase</keyword>
<dbReference type="EMBL" id="JQBM01000001">
    <property type="protein sequence ID" value="KRN46862.1"/>
    <property type="molecule type" value="Genomic_DNA"/>
</dbReference>
<dbReference type="PATRIC" id="fig|1629.5.peg.129"/>
<dbReference type="GO" id="GO:0016853">
    <property type="term" value="F:isomerase activity"/>
    <property type="evidence" value="ECO:0007669"/>
    <property type="project" value="UniProtKB-KW"/>
</dbReference>
<dbReference type="Proteomes" id="UP000051992">
    <property type="component" value="Unassembled WGS sequence"/>
</dbReference>
<dbReference type="AlphaFoldDB" id="A0A0R2H3A4"/>
<evidence type="ECO:0000259" key="1">
    <source>
        <dbReference type="PROSITE" id="PS51352"/>
    </source>
</evidence>
<reference evidence="2 4" key="1">
    <citation type="journal article" date="2015" name="Genome Announc.">
        <title>Expanding the biotechnology potential of lactobacilli through comparative genomics of 213 strains and associated genera.</title>
        <authorList>
            <person name="Sun Z."/>
            <person name="Harris H.M."/>
            <person name="McCann A."/>
            <person name="Guo C."/>
            <person name="Argimon S."/>
            <person name="Zhang W."/>
            <person name="Yang X."/>
            <person name="Jeffery I.B."/>
            <person name="Cooney J.C."/>
            <person name="Kagawa T.F."/>
            <person name="Liu W."/>
            <person name="Song Y."/>
            <person name="Salvetti E."/>
            <person name="Wrobel A."/>
            <person name="Rasinkangas P."/>
            <person name="Parkhill J."/>
            <person name="Rea M.C."/>
            <person name="O'Sullivan O."/>
            <person name="Ritari J."/>
            <person name="Douillard F.P."/>
            <person name="Paul Ross R."/>
            <person name="Yang R."/>
            <person name="Briner A.E."/>
            <person name="Felis G.E."/>
            <person name="de Vos W.M."/>
            <person name="Barrangou R."/>
            <person name="Klaenhammer T.R."/>
            <person name="Caufield P.W."/>
            <person name="Cui Y."/>
            <person name="Zhang H."/>
            <person name="O'Toole P.W."/>
        </authorList>
    </citation>
    <scope>NUCLEOTIDE SEQUENCE [LARGE SCALE GENOMIC DNA]</scope>
    <source>
        <strain evidence="2 4">DSM 20410</strain>
    </source>
</reference>
<dbReference type="PROSITE" id="PS51352">
    <property type="entry name" value="THIOREDOXIN_2"/>
    <property type="match status" value="1"/>
</dbReference>
<evidence type="ECO:0000313" key="2">
    <source>
        <dbReference type="EMBL" id="KRN46862.1"/>
    </source>
</evidence>
<dbReference type="RefSeq" id="WP_057743578.1">
    <property type="nucleotide sequence ID" value="NZ_BJLU01000001.1"/>
</dbReference>
<evidence type="ECO:0000313" key="5">
    <source>
        <dbReference type="Proteomes" id="UP000254621"/>
    </source>
</evidence>
<protein>
    <submittedName>
        <fullName evidence="2 3">Thioredoxin</fullName>
    </submittedName>
</protein>
<dbReference type="InterPro" id="IPR013766">
    <property type="entry name" value="Thioredoxin_domain"/>
</dbReference>
<dbReference type="Gene3D" id="3.40.30.10">
    <property type="entry name" value="Glutaredoxin"/>
    <property type="match status" value="1"/>
</dbReference>
<dbReference type="CDD" id="cd02947">
    <property type="entry name" value="TRX_family"/>
    <property type="match status" value="1"/>
</dbReference>
<dbReference type="InterPro" id="IPR036249">
    <property type="entry name" value="Thioredoxin-like_sf"/>
</dbReference>
<accession>A0A0R2H3A4</accession>
<dbReference type="PANTHER" id="PTHR10438:SF468">
    <property type="entry name" value="THIOREDOXIN-1-RELATED"/>
    <property type="match status" value="1"/>
</dbReference>
<proteinExistence type="predicted"/>
<evidence type="ECO:0000313" key="3">
    <source>
        <dbReference type="EMBL" id="SUP58914.1"/>
    </source>
</evidence>
<reference evidence="3 5" key="2">
    <citation type="submission" date="2018-06" db="EMBL/GenBank/DDBJ databases">
        <authorList>
            <consortium name="Pathogen Informatics"/>
            <person name="Doyle S."/>
        </authorList>
    </citation>
    <scope>NUCLEOTIDE SEQUENCE [LARGE SCALE GENOMIC DNA]</scope>
    <source>
        <strain evidence="3 5">NCTC13645</strain>
    </source>
</reference>
<dbReference type="Proteomes" id="UP000254621">
    <property type="component" value="Unassembled WGS sequence"/>
</dbReference>
<dbReference type="EMBL" id="UHIV01000004">
    <property type="protein sequence ID" value="SUP58914.1"/>
    <property type="molecule type" value="Genomic_DNA"/>
</dbReference>
<dbReference type="SUPFAM" id="SSF52833">
    <property type="entry name" value="Thioredoxin-like"/>
    <property type="match status" value="1"/>
</dbReference>
<dbReference type="STRING" id="1629.IV50_GL000126"/>
<dbReference type="PANTHER" id="PTHR10438">
    <property type="entry name" value="THIOREDOXIN"/>
    <property type="match status" value="1"/>
</dbReference>
<dbReference type="InterPro" id="IPR050620">
    <property type="entry name" value="Thioredoxin_H-type-like"/>
</dbReference>
<dbReference type="GeneID" id="86899263"/>
<sequence>MEFYEPKQHSDVEIREAIASNDELVLFLQTSWCGDCKAIKPFVQQFKDLVEETGANWIDADRDENIAIADENGLRGIPVFVLFKNGQQVSHIGNGQRLNPADVANWIKENV</sequence>
<evidence type="ECO:0000313" key="4">
    <source>
        <dbReference type="Proteomes" id="UP000051992"/>
    </source>
</evidence>
<dbReference type="Pfam" id="PF00085">
    <property type="entry name" value="Thioredoxin"/>
    <property type="match status" value="1"/>
</dbReference>
<keyword evidence="4" id="KW-1185">Reference proteome</keyword>
<feature type="domain" description="Thioredoxin" evidence="1">
    <location>
        <begin position="1"/>
        <end position="111"/>
    </location>
</feature>
<organism evidence="2 4">
    <name type="scientific">Weissella viridescens</name>
    <name type="common">Lactobacillus viridescens</name>
    <dbReference type="NCBI Taxonomy" id="1629"/>
    <lineage>
        <taxon>Bacteria</taxon>
        <taxon>Bacillati</taxon>
        <taxon>Bacillota</taxon>
        <taxon>Bacilli</taxon>
        <taxon>Lactobacillales</taxon>
        <taxon>Lactobacillaceae</taxon>
        <taxon>Weissella</taxon>
    </lineage>
</organism>
<dbReference type="OrthoDB" id="7629852at2"/>
<name>A0A0R2H3A4_WEIVI</name>